<comment type="caution">
    <text evidence="1">The sequence shown here is derived from an EMBL/GenBank/DDBJ whole genome shotgun (WGS) entry which is preliminary data.</text>
</comment>
<accession>A0A423TD74</accession>
<proteinExistence type="predicted"/>
<dbReference type="AlphaFoldDB" id="A0A423TD74"/>
<evidence type="ECO:0000313" key="1">
    <source>
        <dbReference type="EMBL" id="ROT74430.1"/>
    </source>
</evidence>
<protein>
    <submittedName>
        <fullName evidence="1">Uncharacterized protein</fullName>
    </submittedName>
</protein>
<dbReference type="STRING" id="6689.A0A423TD74"/>
<keyword evidence="2" id="KW-1185">Reference proteome</keyword>
<gene>
    <name evidence="1" type="ORF">C7M84_007074</name>
</gene>
<reference evidence="1 2" key="1">
    <citation type="submission" date="2018-04" db="EMBL/GenBank/DDBJ databases">
        <authorList>
            <person name="Zhang X."/>
            <person name="Yuan J."/>
            <person name="Li F."/>
            <person name="Xiang J."/>
        </authorList>
    </citation>
    <scope>NUCLEOTIDE SEQUENCE [LARGE SCALE GENOMIC DNA]</scope>
    <source>
        <tissue evidence="1">Muscle</tissue>
    </source>
</reference>
<dbReference type="OrthoDB" id="6341525at2759"/>
<dbReference type="EMBL" id="QCYY01001899">
    <property type="protein sequence ID" value="ROT74430.1"/>
    <property type="molecule type" value="Genomic_DNA"/>
</dbReference>
<evidence type="ECO:0000313" key="2">
    <source>
        <dbReference type="Proteomes" id="UP000283509"/>
    </source>
</evidence>
<sequence>MRPEWLKEGNRRARRAKEGQGVLKRVMEMFTAPTSAVYLDEEPTKTKKISDTSNPDFNHAKLYSFTPATRQVTWVFLIVVYLIDRWVDCSRMNCLVISVMGKQRVRKSAMPRTNGLTTKEMLRSDRAVFAKTANLMNGFQMNGRVVDPQKQSIIVELLLMKKTQARLQQKVDSVRKLVKEAENISKVRVSTSLLKEVLQANTPEQADMIIRKITGPVE</sequence>
<reference evidence="1 2" key="2">
    <citation type="submission" date="2019-01" db="EMBL/GenBank/DDBJ databases">
        <title>The decoding of complex shrimp genome reveals the adaptation for benthos swimmer, frequently molting mechanism and breeding impact on genome.</title>
        <authorList>
            <person name="Sun Y."/>
            <person name="Gao Y."/>
            <person name="Yu Y."/>
        </authorList>
    </citation>
    <scope>NUCLEOTIDE SEQUENCE [LARGE SCALE GENOMIC DNA]</scope>
    <source>
        <tissue evidence="1">Muscle</tissue>
    </source>
</reference>
<dbReference type="Proteomes" id="UP000283509">
    <property type="component" value="Unassembled WGS sequence"/>
</dbReference>
<organism evidence="1 2">
    <name type="scientific">Penaeus vannamei</name>
    <name type="common">Whiteleg shrimp</name>
    <name type="synonym">Litopenaeus vannamei</name>
    <dbReference type="NCBI Taxonomy" id="6689"/>
    <lineage>
        <taxon>Eukaryota</taxon>
        <taxon>Metazoa</taxon>
        <taxon>Ecdysozoa</taxon>
        <taxon>Arthropoda</taxon>
        <taxon>Crustacea</taxon>
        <taxon>Multicrustacea</taxon>
        <taxon>Malacostraca</taxon>
        <taxon>Eumalacostraca</taxon>
        <taxon>Eucarida</taxon>
        <taxon>Decapoda</taxon>
        <taxon>Dendrobranchiata</taxon>
        <taxon>Penaeoidea</taxon>
        <taxon>Penaeidae</taxon>
        <taxon>Penaeus</taxon>
    </lineage>
</organism>
<name>A0A423TD74_PENVA</name>